<dbReference type="PANTHER" id="PTHR13710">
    <property type="entry name" value="DNA HELICASE RECQ FAMILY MEMBER"/>
    <property type="match status" value="1"/>
</dbReference>
<reference evidence="10" key="1">
    <citation type="journal article" date="2019" name="Int. J. Syst. Evol. Microbiol.">
        <title>Halobacteriovorax valvorus sp. nov., a novel prokaryotic predator isolated from coastal seawater of China.</title>
        <authorList>
            <person name="Chen M.-X."/>
        </authorList>
    </citation>
    <scope>NUCLEOTIDE SEQUENCE [LARGE SCALE GENOMIC DNA]</scope>
    <source>
        <strain evidence="10">BL9</strain>
    </source>
</reference>
<evidence type="ECO:0000256" key="5">
    <source>
        <dbReference type="ARBA" id="ARBA00023235"/>
    </source>
</evidence>
<name>A0ABY0II73_9BACT</name>
<dbReference type="SMART" id="SM00487">
    <property type="entry name" value="DEXDc"/>
    <property type="match status" value="1"/>
</dbReference>
<comment type="similarity">
    <text evidence="1">Belongs to the helicase family. RecQ subfamily.</text>
</comment>
<evidence type="ECO:0000256" key="3">
    <source>
        <dbReference type="ARBA" id="ARBA00022840"/>
    </source>
</evidence>
<dbReference type="Pfam" id="PF00270">
    <property type="entry name" value="DEAD"/>
    <property type="match status" value="1"/>
</dbReference>
<comment type="caution">
    <text evidence="9">The sequence shown here is derived from an EMBL/GenBank/DDBJ whole genome shotgun (WGS) entry which is preliminary data.</text>
</comment>
<dbReference type="SUPFAM" id="SSF52540">
    <property type="entry name" value="P-loop containing nucleoside triphosphate hydrolases"/>
    <property type="match status" value="1"/>
</dbReference>
<evidence type="ECO:0000256" key="4">
    <source>
        <dbReference type="ARBA" id="ARBA00023125"/>
    </source>
</evidence>
<keyword evidence="4" id="KW-0238">DNA-binding</keyword>
<keyword evidence="10" id="KW-1185">Reference proteome</keyword>
<dbReference type="PROSITE" id="PS51192">
    <property type="entry name" value="HELICASE_ATP_BIND_1"/>
    <property type="match status" value="1"/>
</dbReference>
<sequence>MGMSFKATLSQIVNREHSFTLLMAPMGWGKTRLIWEFVEDFDRIIIVSPLRSILEDLKDRDCVVNNISDKGVFLTTVESFSKNDLDFALRSNSLFVLDEFHLFYEWGETFRPRLLEFLYKISSSSTKVIGLSATITDELYRIIERDVENNFKHFCLLNIGNFQKKNMYKKKDVVIRPLLLLKLLWRQLFFSQGRTILFCSTRKEVFMWNRFFSRLGLSCDYCVGGEVKDFIARECEAPAQIVIATSALSHGVNLRGIENIYISYCPNESTNFQMIGRGGRFGEEFQYVGTKEVGNSWIARIHYKICDYLFIMTKDVLLWLN</sequence>
<evidence type="ECO:0000313" key="9">
    <source>
        <dbReference type="EMBL" id="RZF22656.1"/>
    </source>
</evidence>
<comment type="catalytic activity">
    <reaction evidence="6">
        <text>Couples ATP hydrolysis with the unwinding of duplex DNA by translocating in the 3'-5' direction.</text>
        <dbReference type="EC" id="5.6.2.4"/>
    </reaction>
</comment>
<evidence type="ECO:0000259" key="8">
    <source>
        <dbReference type="PROSITE" id="PS51192"/>
    </source>
</evidence>
<dbReference type="EMBL" id="QDKL01000001">
    <property type="protein sequence ID" value="RZF22656.1"/>
    <property type="molecule type" value="Genomic_DNA"/>
</dbReference>
<evidence type="ECO:0000256" key="6">
    <source>
        <dbReference type="ARBA" id="ARBA00034617"/>
    </source>
</evidence>
<evidence type="ECO:0000313" key="10">
    <source>
        <dbReference type="Proteomes" id="UP000443582"/>
    </source>
</evidence>
<dbReference type="InterPro" id="IPR027417">
    <property type="entry name" value="P-loop_NTPase"/>
</dbReference>
<keyword evidence="2" id="KW-0547">Nucleotide-binding</keyword>
<dbReference type="Pfam" id="PF00271">
    <property type="entry name" value="Helicase_C"/>
    <property type="match status" value="1"/>
</dbReference>
<dbReference type="InterPro" id="IPR011545">
    <property type="entry name" value="DEAD/DEAH_box_helicase_dom"/>
</dbReference>
<dbReference type="Proteomes" id="UP000443582">
    <property type="component" value="Unassembled WGS sequence"/>
</dbReference>
<feature type="domain" description="Helicase ATP-binding" evidence="8">
    <location>
        <begin position="11"/>
        <end position="153"/>
    </location>
</feature>
<dbReference type="EC" id="5.6.2.4" evidence="7"/>
<dbReference type="PANTHER" id="PTHR13710:SF105">
    <property type="entry name" value="ATP-DEPENDENT DNA HELICASE Q1"/>
    <property type="match status" value="1"/>
</dbReference>
<evidence type="ECO:0000256" key="1">
    <source>
        <dbReference type="ARBA" id="ARBA00005446"/>
    </source>
</evidence>
<dbReference type="InterPro" id="IPR001650">
    <property type="entry name" value="Helicase_C-like"/>
</dbReference>
<evidence type="ECO:0000256" key="2">
    <source>
        <dbReference type="ARBA" id="ARBA00022741"/>
    </source>
</evidence>
<keyword evidence="5" id="KW-0413">Isomerase</keyword>
<protein>
    <recommendedName>
        <fullName evidence="7">DNA 3'-5' helicase</fullName>
        <ecNumber evidence="7">5.6.2.4</ecNumber>
    </recommendedName>
</protein>
<keyword evidence="3" id="KW-0067">ATP-binding</keyword>
<dbReference type="InterPro" id="IPR014001">
    <property type="entry name" value="Helicase_ATP-bd"/>
</dbReference>
<dbReference type="Gene3D" id="3.40.50.300">
    <property type="entry name" value="P-loop containing nucleotide triphosphate hydrolases"/>
    <property type="match status" value="2"/>
</dbReference>
<accession>A0ABY0II73</accession>
<evidence type="ECO:0000256" key="7">
    <source>
        <dbReference type="ARBA" id="ARBA00034808"/>
    </source>
</evidence>
<proteinExistence type="inferred from homology"/>
<organism evidence="9 10">
    <name type="scientific">Halobacteriovorax vibrionivorans</name>
    <dbReference type="NCBI Taxonomy" id="2152716"/>
    <lineage>
        <taxon>Bacteria</taxon>
        <taxon>Pseudomonadati</taxon>
        <taxon>Bdellovibrionota</taxon>
        <taxon>Bacteriovoracia</taxon>
        <taxon>Bacteriovoracales</taxon>
        <taxon>Halobacteriovoraceae</taxon>
        <taxon>Halobacteriovorax</taxon>
    </lineage>
</organism>
<gene>
    <name evidence="9" type="ORF">DAY19_02470</name>
</gene>